<dbReference type="STRING" id="762903.Pedsa_2408"/>
<protein>
    <submittedName>
        <fullName evidence="2">Membrane protein</fullName>
    </submittedName>
</protein>
<dbReference type="RefSeq" id="WP_013633441.1">
    <property type="nucleotide sequence ID" value="NC_015177.1"/>
</dbReference>
<keyword evidence="1" id="KW-0732">Signal</keyword>
<dbReference type="Proteomes" id="UP000000310">
    <property type="component" value="Chromosome"/>
</dbReference>
<reference evidence="2 3" key="1">
    <citation type="journal article" date="2011" name="Stand. Genomic Sci.">
        <title>Complete genome sequence of the gliding, heparinolytic Pedobacter saltans type strain (113).</title>
        <authorList>
            <person name="Liolios K."/>
            <person name="Sikorski J."/>
            <person name="Lu M."/>
            <person name="Nolan M."/>
            <person name="Lapidus A."/>
            <person name="Lucas S."/>
            <person name="Hammon N."/>
            <person name="Deshpande S."/>
            <person name="Cheng J.F."/>
            <person name="Tapia R."/>
            <person name="Han C."/>
            <person name="Goodwin L."/>
            <person name="Pitluck S."/>
            <person name="Huntemann M."/>
            <person name="Ivanova N."/>
            <person name="Pagani I."/>
            <person name="Mavromatis K."/>
            <person name="Ovchinikova G."/>
            <person name="Pati A."/>
            <person name="Chen A."/>
            <person name="Palaniappan K."/>
            <person name="Land M."/>
            <person name="Hauser L."/>
            <person name="Brambilla E.M."/>
            <person name="Kotsyurbenko O."/>
            <person name="Rohde M."/>
            <person name="Tindall B.J."/>
            <person name="Abt B."/>
            <person name="Goker M."/>
            <person name="Detter J.C."/>
            <person name="Woyke T."/>
            <person name="Bristow J."/>
            <person name="Eisen J.A."/>
            <person name="Markowitz V."/>
            <person name="Hugenholtz P."/>
            <person name="Klenk H.P."/>
            <person name="Kyrpides N.C."/>
        </authorList>
    </citation>
    <scope>NUCLEOTIDE SEQUENCE [LARGE SCALE GENOMIC DNA]</scope>
    <source>
        <strain evidence="3">ATCC 51119 / DSM 12145 / JCM 21818 / LMG 10337 / NBRC 100064 / NCIMB 13643</strain>
    </source>
</reference>
<feature type="chain" id="PRO_5003260236" evidence="1">
    <location>
        <begin position="22"/>
        <end position="291"/>
    </location>
</feature>
<keyword evidence="3" id="KW-1185">Reference proteome</keyword>
<dbReference type="Pfam" id="PF11751">
    <property type="entry name" value="PorP_SprF"/>
    <property type="match status" value="1"/>
</dbReference>
<proteinExistence type="predicted"/>
<dbReference type="NCBIfam" id="TIGR03519">
    <property type="entry name" value="T9SS_PorP_fam"/>
    <property type="match status" value="1"/>
</dbReference>
<dbReference type="HOGENOM" id="CLU_068235_3_0_10"/>
<dbReference type="KEGG" id="psn:Pedsa_2408"/>
<accession>F0SE30</accession>
<evidence type="ECO:0000256" key="1">
    <source>
        <dbReference type="SAM" id="SignalP"/>
    </source>
</evidence>
<gene>
    <name evidence="2" type="ordered locus">Pedsa_2408</name>
</gene>
<sequence length="291" mass="32709">MKRYIPIILLLTAIGGGTAKAQLNPLKSQYFQNEYLVNPAMAGNHGRPEVFVNYSNQWNKIDGAPVLGSISASMPINDKASFGANIISDKSGLIRKTQAMGSFSYKVPFAEDHALRFGVSLSWSQDRLDYGLATSSGINDTELAGYNNRENYLDGNLGITYQYRKLEAQFSYLNLNQKRYSDISTVDYATFYSSLSYKIRFDDSFGVKPMLSYRGIKNYENQWDVAAEWNADQLRFYTMYHSNRSITGGMGYLDRSGLFVSALYNSEPNTIRGFSGGIFDVVVGYRFGSRK</sequence>
<dbReference type="AlphaFoldDB" id="F0SE30"/>
<dbReference type="EMBL" id="CP002545">
    <property type="protein sequence ID" value="ADY52956.1"/>
    <property type="molecule type" value="Genomic_DNA"/>
</dbReference>
<dbReference type="InterPro" id="IPR019861">
    <property type="entry name" value="PorP/SprF_Bacteroidetes"/>
</dbReference>
<dbReference type="OrthoDB" id="891773at2"/>
<reference evidence="3" key="2">
    <citation type="submission" date="2011-02" db="EMBL/GenBank/DDBJ databases">
        <title>The complete genome of Pedobacter saltans DSM 12145.</title>
        <authorList>
            <consortium name="US DOE Joint Genome Institute (JGI-PGF)"/>
            <person name="Lucas S."/>
            <person name="Copeland A."/>
            <person name="Lapidus A."/>
            <person name="Bruce D."/>
            <person name="Goodwin L."/>
            <person name="Pitluck S."/>
            <person name="Kyrpides N."/>
            <person name="Mavromatis K."/>
            <person name="Pagani I."/>
            <person name="Ivanova N."/>
            <person name="Ovchinnikova G."/>
            <person name="Lu M."/>
            <person name="Detter J.C."/>
            <person name="Han C."/>
            <person name="Land M."/>
            <person name="Hauser L."/>
            <person name="Markowitz V."/>
            <person name="Cheng J.-F."/>
            <person name="Hugenholtz P."/>
            <person name="Woyke T."/>
            <person name="Wu D."/>
            <person name="Tindall B."/>
            <person name="Pomrenke H.G."/>
            <person name="Brambilla E."/>
            <person name="Klenk H.-P."/>
            <person name="Eisen J.A."/>
        </authorList>
    </citation>
    <scope>NUCLEOTIDE SEQUENCE [LARGE SCALE GENOMIC DNA]</scope>
    <source>
        <strain evidence="3">ATCC 51119 / DSM 12145 / JCM 21818 / LMG 10337 / NBRC 100064 / NCIMB 13643</strain>
    </source>
</reference>
<dbReference type="eggNOG" id="COG2885">
    <property type="taxonomic scope" value="Bacteria"/>
</dbReference>
<feature type="signal peptide" evidence="1">
    <location>
        <begin position="1"/>
        <end position="21"/>
    </location>
</feature>
<organism evidence="2 3">
    <name type="scientific">Pseudopedobacter saltans (strain ATCC 51119 / DSM 12145 / JCM 21818 / CCUG 39354 / LMG 10337 / NBRC 100064 / NCIMB 13643)</name>
    <name type="common">Pedobacter saltans</name>
    <dbReference type="NCBI Taxonomy" id="762903"/>
    <lineage>
        <taxon>Bacteria</taxon>
        <taxon>Pseudomonadati</taxon>
        <taxon>Bacteroidota</taxon>
        <taxon>Sphingobacteriia</taxon>
        <taxon>Sphingobacteriales</taxon>
        <taxon>Sphingobacteriaceae</taxon>
        <taxon>Pseudopedobacter</taxon>
    </lineage>
</organism>
<evidence type="ECO:0000313" key="3">
    <source>
        <dbReference type="Proteomes" id="UP000000310"/>
    </source>
</evidence>
<name>F0SE30_PSESL</name>
<evidence type="ECO:0000313" key="2">
    <source>
        <dbReference type="EMBL" id="ADY52956.1"/>
    </source>
</evidence>